<feature type="transmembrane region" description="Helical" evidence="1">
    <location>
        <begin position="168"/>
        <end position="186"/>
    </location>
</feature>
<feature type="transmembrane region" description="Helical" evidence="1">
    <location>
        <begin position="90"/>
        <end position="107"/>
    </location>
</feature>
<evidence type="ECO:0000313" key="3">
    <source>
        <dbReference type="Proteomes" id="UP000050360"/>
    </source>
</evidence>
<organism evidence="2 3">
    <name type="scientific">Candidatus Methanoperedens nitratireducens</name>
    <dbReference type="NCBI Taxonomy" id="1392998"/>
    <lineage>
        <taxon>Archaea</taxon>
        <taxon>Methanobacteriati</taxon>
        <taxon>Methanobacteriota</taxon>
        <taxon>Stenosarchaea group</taxon>
        <taxon>Methanomicrobia</taxon>
        <taxon>Methanosarcinales</taxon>
        <taxon>ANME-2 cluster</taxon>
        <taxon>Candidatus Methanoperedentaceae</taxon>
        <taxon>Candidatus Methanoperedens</taxon>
    </lineage>
</organism>
<feature type="transmembrane region" description="Helical" evidence="1">
    <location>
        <begin position="12"/>
        <end position="34"/>
    </location>
</feature>
<comment type="caution">
    <text evidence="2">The sequence shown here is derived from an EMBL/GenBank/DDBJ whole genome shotgun (WGS) entry which is preliminary data.</text>
</comment>
<keyword evidence="1" id="KW-0812">Transmembrane</keyword>
<reference evidence="2 3" key="1">
    <citation type="submission" date="2015-09" db="EMBL/GenBank/DDBJ databases">
        <title>A metagenomics-based metabolic model of nitrate-dependent anaerobic oxidation of methane by Methanoperedens-like archaea.</title>
        <authorList>
            <person name="Arshad A."/>
            <person name="Speth D.R."/>
            <person name="De Graaf R.M."/>
            <person name="Op Den Camp H.J."/>
            <person name="Jetten M.S."/>
            <person name="Welte C.U."/>
        </authorList>
    </citation>
    <scope>NUCLEOTIDE SEQUENCE [LARGE SCALE GENOMIC DNA]</scope>
</reference>
<evidence type="ECO:0000313" key="2">
    <source>
        <dbReference type="EMBL" id="KPQ43093.1"/>
    </source>
</evidence>
<evidence type="ECO:0000256" key="1">
    <source>
        <dbReference type="SAM" id="Phobius"/>
    </source>
</evidence>
<feature type="transmembrane region" description="Helical" evidence="1">
    <location>
        <begin position="40"/>
        <end position="59"/>
    </location>
</feature>
<accession>A0A0P7ZEG6</accession>
<keyword evidence="1" id="KW-0472">Membrane</keyword>
<sequence length="217" mass="24458">MKLDLDKLMTSGTGIFIMGVAWLLFWLGPAFFLFVKDPRWGHNFVIPIVFMTVGLASHFRTIASGLVAVISAFTVTIPTLLALWSWETALILAVVFFGIEIFFYFVERKIGEVINPGPRLKVWLNIHLLNFSYIGLLHMSLIFFISRWSNPGPYSTYLPAEHDIPTTIFNAMLFVLVPLAVMERYVQTLGGYAVTKIGFIWSVLMIVIPLVVINVVG</sequence>
<proteinExistence type="predicted"/>
<feature type="transmembrane region" description="Helical" evidence="1">
    <location>
        <begin position="128"/>
        <end position="148"/>
    </location>
</feature>
<gene>
    <name evidence="2" type="ORF">MPEBLZ_02352</name>
</gene>
<feature type="transmembrane region" description="Helical" evidence="1">
    <location>
        <begin position="66"/>
        <end position="84"/>
    </location>
</feature>
<dbReference type="AlphaFoldDB" id="A0A0P7ZEG6"/>
<feature type="transmembrane region" description="Helical" evidence="1">
    <location>
        <begin position="198"/>
        <end position="216"/>
    </location>
</feature>
<protein>
    <submittedName>
        <fullName evidence="2">Uncharacterized protein</fullName>
    </submittedName>
</protein>
<keyword evidence="1" id="KW-1133">Transmembrane helix</keyword>
<dbReference type="EMBL" id="LKCM01000180">
    <property type="protein sequence ID" value="KPQ43093.1"/>
    <property type="molecule type" value="Genomic_DNA"/>
</dbReference>
<dbReference type="Proteomes" id="UP000050360">
    <property type="component" value="Unassembled WGS sequence"/>
</dbReference>
<name>A0A0P7ZEG6_9EURY</name>